<proteinExistence type="predicted"/>
<dbReference type="EMBL" id="ML995862">
    <property type="protein sequence ID" value="KAF2767025.1"/>
    <property type="molecule type" value="Genomic_DNA"/>
</dbReference>
<protein>
    <submittedName>
        <fullName evidence="1">Uncharacterized protein</fullName>
    </submittedName>
</protein>
<reference evidence="1" key="1">
    <citation type="journal article" date="2020" name="Stud. Mycol.">
        <title>101 Dothideomycetes genomes: a test case for predicting lifestyles and emergence of pathogens.</title>
        <authorList>
            <person name="Haridas S."/>
            <person name="Albert R."/>
            <person name="Binder M."/>
            <person name="Bloem J."/>
            <person name="Labutti K."/>
            <person name="Salamov A."/>
            <person name="Andreopoulos B."/>
            <person name="Baker S."/>
            <person name="Barry K."/>
            <person name="Bills G."/>
            <person name="Bluhm B."/>
            <person name="Cannon C."/>
            <person name="Castanera R."/>
            <person name="Culley D."/>
            <person name="Daum C."/>
            <person name="Ezra D."/>
            <person name="Gonzalez J."/>
            <person name="Henrissat B."/>
            <person name="Kuo A."/>
            <person name="Liang C."/>
            <person name="Lipzen A."/>
            <person name="Lutzoni F."/>
            <person name="Magnuson J."/>
            <person name="Mondo S."/>
            <person name="Nolan M."/>
            <person name="Ohm R."/>
            <person name="Pangilinan J."/>
            <person name="Park H.-J."/>
            <person name="Ramirez L."/>
            <person name="Alfaro M."/>
            <person name="Sun H."/>
            <person name="Tritt A."/>
            <person name="Yoshinaga Y."/>
            <person name="Zwiers L.-H."/>
            <person name="Turgeon B."/>
            <person name="Goodwin S."/>
            <person name="Spatafora J."/>
            <person name="Crous P."/>
            <person name="Grigoriev I."/>
        </authorList>
    </citation>
    <scope>NUCLEOTIDE SEQUENCE</scope>
    <source>
        <strain evidence="1">CBS 116005</strain>
    </source>
</reference>
<organism evidence="1 2">
    <name type="scientific">Teratosphaeria nubilosa</name>
    <dbReference type="NCBI Taxonomy" id="161662"/>
    <lineage>
        <taxon>Eukaryota</taxon>
        <taxon>Fungi</taxon>
        <taxon>Dikarya</taxon>
        <taxon>Ascomycota</taxon>
        <taxon>Pezizomycotina</taxon>
        <taxon>Dothideomycetes</taxon>
        <taxon>Dothideomycetidae</taxon>
        <taxon>Mycosphaerellales</taxon>
        <taxon>Teratosphaeriaceae</taxon>
        <taxon>Teratosphaeria</taxon>
    </lineage>
</organism>
<dbReference type="OrthoDB" id="338531at2759"/>
<sequence>MIIDWLQAGPDFNSMLLETFTSASMGQWGPHHVVHGIKRRNAAPVANAACPALAAVPWSPAIPDARSSGAYHGVASENNAASACINRAVAWLRQQYAPDASSEVPRVLVWNAFRAAFKYDAVTLACLRAEALFDLATKTFHGASTEQNGDKYIVRGIRQRVASHVEERAAAWLRVNYVSIASS</sequence>
<keyword evidence="2" id="KW-1185">Reference proteome</keyword>
<dbReference type="AlphaFoldDB" id="A0A6G1L2H1"/>
<evidence type="ECO:0000313" key="2">
    <source>
        <dbReference type="Proteomes" id="UP000799436"/>
    </source>
</evidence>
<dbReference type="Proteomes" id="UP000799436">
    <property type="component" value="Unassembled WGS sequence"/>
</dbReference>
<gene>
    <name evidence="1" type="ORF">EJ03DRAFT_163391</name>
</gene>
<evidence type="ECO:0000313" key="1">
    <source>
        <dbReference type="EMBL" id="KAF2767025.1"/>
    </source>
</evidence>
<name>A0A6G1L2H1_9PEZI</name>
<accession>A0A6G1L2H1</accession>